<evidence type="ECO:0000313" key="3">
    <source>
        <dbReference type="Proteomes" id="UP000000321"/>
    </source>
</evidence>
<sequence length="229" mass="24203">MKWLRFGMGPRVKPKQLCEYASRGGWARLIFSGSDCHVERDEELAGDGDQAELCWFAGGRHGGEEGLPRRCSHGGERRHVEGVAHALAATLDAASAAQQAGVPGNGGKPRQGGDRPAADAAEFGQAGQQHRSGDRSDAGSCAQHAALAGQSGIGRDRRLDAALDGADLRVEEGDHREVTSAMHGSLMVRNRTRSALRIATSWSRRLTKPCSASRAGATFSVGRSARAVP</sequence>
<evidence type="ECO:0000256" key="1">
    <source>
        <dbReference type="SAM" id="MobiDB-lite"/>
    </source>
</evidence>
<reference evidence="2 3" key="1">
    <citation type="journal article" date="2008" name="Appl. Environ. Microbiol.">
        <title>Genomic insights into Mn(II) oxidation by the marine alphaproteobacterium Aurantimonas sp. strain SI85-9A1.</title>
        <authorList>
            <person name="Dick G.J."/>
            <person name="Podell S."/>
            <person name="Johnson H.A."/>
            <person name="Rivera-Espinoza Y."/>
            <person name="Bernier-Latmani R."/>
            <person name="McCarthy J.K."/>
            <person name="Torpey J.W."/>
            <person name="Clement B.G."/>
            <person name="Gaasterland T."/>
            <person name="Tebo B.M."/>
        </authorList>
    </citation>
    <scope>NUCLEOTIDE SEQUENCE [LARGE SCALE GENOMIC DNA]</scope>
    <source>
        <strain evidence="2 3">SI85-9A1</strain>
    </source>
</reference>
<evidence type="ECO:0000313" key="2">
    <source>
        <dbReference type="EMBL" id="EAS48575.1"/>
    </source>
</evidence>
<dbReference type="AlphaFoldDB" id="Q1YE24"/>
<protein>
    <submittedName>
        <fullName evidence="2">Uncharacterized protein</fullName>
    </submittedName>
</protein>
<feature type="region of interest" description="Disordered" evidence="1">
    <location>
        <begin position="95"/>
        <end position="150"/>
    </location>
</feature>
<accession>Q1YE24</accession>
<comment type="caution">
    <text evidence="2">The sequence shown here is derived from an EMBL/GenBank/DDBJ whole genome shotgun (WGS) entry which is preliminary data.</text>
</comment>
<keyword evidence="3" id="KW-1185">Reference proteome</keyword>
<gene>
    <name evidence="2" type="ORF">SI859A1_03594</name>
</gene>
<name>Q1YE24_AURMS</name>
<dbReference type="EMBL" id="AAPJ01000009">
    <property type="protein sequence ID" value="EAS48575.1"/>
    <property type="molecule type" value="Genomic_DNA"/>
</dbReference>
<proteinExistence type="predicted"/>
<organism evidence="2 3">
    <name type="scientific">Aurantimonas manganoxydans (strain ATCC BAA-1229 / DSM 21871 / SI85-9A1)</name>
    <dbReference type="NCBI Taxonomy" id="287752"/>
    <lineage>
        <taxon>Bacteria</taxon>
        <taxon>Pseudomonadati</taxon>
        <taxon>Pseudomonadota</taxon>
        <taxon>Alphaproteobacteria</taxon>
        <taxon>Hyphomicrobiales</taxon>
        <taxon>Aurantimonadaceae</taxon>
        <taxon>Aurantimonas</taxon>
    </lineage>
</organism>
<dbReference type="HOGENOM" id="CLU_1208694_0_0_5"/>
<dbReference type="Proteomes" id="UP000000321">
    <property type="component" value="Unassembled WGS sequence"/>
</dbReference>
<dbReference type="BioCyc" id="AURANTIMONAS:SI859A1_03594-MONOMER"/>